<keyword evidence="1" id="KW-0732">Signal</keyword>
<organism evidence="3 4">
    <name type="scientific">Hoyosella rhizosphaerae</name>
    <dbReference type="NCBI Taxonomy" id="1755582"/>
    <lineage>
        <taxon>Bacteria</taxon>
        <taxon>Bacillati</taxon>
        <taxon>Actinomycetota</taxon>
        <taxon>Actinomycetes</taxon>
        <taxon>Mycobacteriales</taxon>
        <taxon>Hoyosellaceae</taxon>
        <taxon>Hoyosella</taxon>
    </lineage>
</organism>
<evidence type="ECO:0000313" key="3">
    <source>
        <dbReference type="EMBL" id="GGC56760.1"/>
    </source>
</evidence>
<evidence type="ECO:0000256" key="1">
    <source>
        <dbReference type="SAM" id="SignalP"/>
    </source>
</evidence>
<feature type="domain" description="ABC-type glycine betaine transport system substrate-binding" evidence="2">
    <location>
        <begin position="43"/>
        <end position="302"/>
    </location>
</feature>
<dbReference type="CDD" id="cd13606">
    <property type="entry name" value="PBP2_ProX_like"/>
    <property type="match status" value="1"/>
</dbReference>
<proteinExistence type="predicted"/>
<protein>
    <submittedName>
        <fullName evidence="3">Glycine/betaine ABC transporter substrate-binding protein</fullName>
    </submittedName>
</protein>
<dbReference type="RefSeq" id="WP_229675708.1">
    <property type="nucleotide sequence ID" value="NZ_BMJH01000001.1"/>
</dbReference>
<accession>A0A916U2U4</accession>
<feature type="signal peptide" evidence="1">
    <location>
        <begin position="1"/>
        <end position="24"/>
    </location>
</feature>
<comment type="caution">
    <text evidence="3">The sequence shown here is derived from an EMBL/GenBank/DDBJ whole genome shotgun (WGS) entry which is preliminary data.</text>
</comment>
<dbReference type="InterPro" id="IPR007210">
    <property type="entry name" value="ABC_Gly_betaine_transp_sub-bd"/>
</dbReference>
<dbReference type="GO" id="GO:0022857">
    <property type="term" value="F:transmembrane transporter activity"/>
    <property type="evidence" value="ECO:0007669"/>
    <property type="project" value="InterPro"/>
</dbReference>
<keyword evidence="4" id="KW-1185">Reference proteome</keyword>
<reference evidence="3" key="1">
    <citation type="journal article" date="2014" name="Int. J. Syst. Evol. Microbiol.">
        <title>Complete genome sequence of Corynebacterium casei LMG S-19264T (=DSM 44701T), isolated from a smear-ripened cheese.</title>
        <authorList>
            <consortium name="US DOE Joint Genome Institute (JGI-PGF)"/>
            <person name="Walter F."/>
            <person name="Albersmeier A."/>
            <person name="Kalinowski J."/>
            <person name="Ruckert C."/>
        </authorList>
    </citation>
    <scope>NUCLEOTIDE SEQUENCE</scope>
    <source>
        <strain evidence="3">CGMCC 1.15478</strain>
    </source>
</reference>
<dbReference type="Gene3D" id="3.40.190.120">
    <property type="entry name" value="Osmoprotection protein (prox), domain 2"/>
    <property type="match status" value="1"/>
</dbReference>
<dbReference type="Gene3D" id="3.40.190.10">
    <property type="entry name" value="Periplasmic binding protein-like II"/>
    <property type="match status" value="1"/>
</dbReference>
<dbReference type="EMBL" id="BMJH01000001">
    <property type="protein sequence ID" value="GGC56760.1"/>
    <property type="molecule type" value="Genomic_DNA"/>
</dbReference>
<gene>
    <name evidence="3" type="ORF">GCM10011410_06540</name>
</gene>
<dbReference type="Pfam" id="PF04069">
    <property type="entry name" value="OpuAC"/>
    <property type="match status" value="1"/>
</dbReference>
<reference evidence="3" key="2">
    <citation type="submission" date="2020-09" db="EMBL/GenBank/DDBJ databases">
        <authorList>
            <person name="Sun Q."/>
            <person name="Zhou Y."/>
        </authorList>
    </citation>
    <scope>NUCLEOTIDE SEQUENCE</scope>
    <source>
        <strain evidence="3">CGMCC 1.15478</strain>
    </source>
</reference>
<name>A0A916U2U4_9ACTN</name>
<dbReference type="GO" id="GO:0043190">
    <property type="term" value="C:ATP-binding cassette (ABC) transporter complex"/>
    <property type="evidence" value="ECO:0007669"/>
    <property type="project" value="InterPro"/>
</dbReference>
<dbReference type="SUPFAM" id="SSF53850">
    <property type="entry name" value="Periplasmic binding protein-like II"/>
    <property type="match status" value="1"/>
</dbReference>
<evidence type="ECO:0000259" key="2">
    <source>
        <dbReference type="Pfam" id="PF04069"/>
    </source>
</evidence>
<dbReference type="AlphaFoldDB" id="A0A916U2U4"/>
<feature type="chain" id="PRO_5037777965" evidence="1">
    <location>
        <begin position="25"/>
        <end position="308"/>
    </location>
</feature>
<dbReference type="Proteomes" id="UP000641514">
    <property type="component" value="Unassembled WGS sequence"/>
</dbReference>
<evidence type="ECO:0000313" key="4">
    <source>
        <dbReference type="Proteomes" id="UP000641514"/>
    </source>
</evidence>
<sequence>MLRYRNRARGFQVAGALLMGTVLAAGCASDPSDPLAGDGATDSVVVGSANFPENVLLAEIYAQALEAGDIAVQRQYNIGSREIYFGEIERGSISLLPEYNGALLAFIDDSSEARTTDEINDELRALLPGGLTILDSAPAENKDSLVVTEDTAERFSLETIADLAPVAGELTIGAASEFEVRQQGIIGLRQVYGVEFGEFVTTDNSGPLTISALERGDIDVANIYSTDPSLATRPFVSLDDTDAVFGSQNITPLVAEGAFDANAESIVNDVSARLTTTVLTDLLSAVVTDRRDVDDVAQEWLSNEGLIG</sequence>
<dbReference type="PROSITE" id="PS51257">
    <property type="entry name" value="PROKAR_LIPOPROTEIN"/>
    <property type="match status" value="1"/>
</dbReference>